<proteinExistence type="predicted"/>
<feature type="domain" description="Methyltransferase" evidence="1">
    <location>
        <begin position="98"/>
        <end position="137"/>
    </location>
</feature>
<gene>
    <name evidence="2" type="ORF">OM076_32420</name>
</gene>
<evidence type="ECO:0000313" key="2">
    <source>
        <dbReference type="EMBL" id="MDA0165019.1"/>
    </source>
</evidence>
<dbReference type="EMBL" id="JAPDOD010000041">
    <property type="protein sequence ID" value="MDA0165019.1"/>
    <property type="molecule type" value="Genomic_DNA"/>
</dbReference>
<accession>A0A9X3MYC3</accession>
<dbReference type="InterPro" id="IPR029063">
    <property type="entry name" value="SAM-dependent_MTases_sf"/>
</dbReference>
<dbReference type="GO" id="GO:0032259">
    <property type="term" value="P:methylation"/>
    <property type="evidence" value="ECO:0007669"/>
    <property type="project" value="UniProtKB-KW"/>
</dbReference>
<organism evidence="2 3">
    <name type="scientific">Solirubrobacter ginsenosidimutans</name>
    <dbReference type="NCBI Taxonomy" id="490573"/>
    <lineage>
        <taxon>Bacteria</taxon>
        <taxon>Bacillati</taxon>
        <taxon>Actinomycetota</taxon>
        <taxon>Thermoleophilia</taxon>
        <taxon>Solirubrobacterales</taxon>
        <taxon>Solirubrobacteraceae</taxon>
        <taxon>Solirubrobacter</taxon>
    </lineage>
</organism>
<dbReference type="Gene3D" id="3.40.50.150">
    <property type="entry name" value="Vaccinia Virus protein VP39"/>
    <property type="match status" value="1"/>
</dbReference>
<reference evidence="2" key="1">
    <citation type="submission" date="2022-10" db="EMBL/GenBank/DDBJ databases">
        <title>The WGS of Solirubrobacter ginsenosidimutans DSM 21036.</title>
        <authorList>
            <person name="Jiang Z."/>
        </authorList>
    </citation>
    <scope>NUCLEOTIDE SEQUENCE</scope>
    <source>
        <strain evidence="2">DSM 21036</strain>
    </source>
</reference>
<dbReference type="RefSeq" id="WP_270044275.1">
    <property type="nucleotide sequence ID" value="NZ_JAPDOD010000041.1"/>
</dbReference>
<dbReference type="GO" id="GO:0008168">
    <property type="term" value="F:methyltransferase activity"/>
    <property type="evidence" value="ECO:0007669"/>
    <property type="project" value="UniProtKB-KW"/>
</dbReference>
<dbReference type="SUPFAM" id="SSF53335">
    <property type="entry name" value="S-adenosyl-L-methionine-dependent methyltransferases"/>
    <property type="match status" value="1"/>
</dbReference>
<evidence type="ECO:0000259" key="1">
    <source>
        <dbReference type="Pfam" id="PF13649"/>
    </source>
</evidence>
<dbReference type="AlphaFoldDB" id="A0A9X3MYC3"/>
<protein>
    <submittedName>
        <fullName evidence="2">Class I SAM-dependent methyltransferase</fullName>
    </submittedName>
</protein>
<keyword evidence="3" id="KW-1185">Reference proteome</keyword>
<feature type="non-terminal residue" evidence="2">
    <location>
        <position position="1"/>
    </location>
</feature>
<sequence length="254" mass="26421">PRDAAAAARVAQRHAAHGPHGDVASRDAAHAPAAPLPADLLYGRLLASAAQHLLGAGPPPTARLRLADGRSEPLHVDRWVAPADAVDLQILADVEAPVLDLGCGPGRHLAALRAVGKRGLGVDLSPVAVRLARGRGAEVINGSLWSQVPRAGTWRTILLLDGNIGIGGAPILLLRRSGELLAAGGAIVVEVDPPGAPTHRVRVRLEAPGGVVSEWFRWARVGVDGIANVARRAGFEATETRTLAGRTFVTLRRA</sequence>
<comment type="caution">
    <text evidence="2">The sequence shown here is derived from an EMBL/GenBank/DDBJ whole genome shotgun (WGS) entry which is preliminary data.</text>
</comment>
<keyword evidence="2" id="KW-0808">Transferase</keyword>
<dbReference type="CDD" id="cd02440">
    <property type="entry name" value="AdoMet_MTases"/>
    <property type="match status" value="1"/>
</dbReference>
<dbReference type="Pfam" id="PF13649">
    <property type="entry name" value="Methyltransf_25"/>
    <property type="match status" value="1"/>
</dbReference>
<dbReference type="InterPro" id="IPR041698">
    <property type="entry name" value="Methyltransf_25"/>
</dbReference>
<dbReference type="Proteomes" id="UP001149140">
    <property type="component" value="Unassembled WGS sequence"/>
</dbReference>
<keyword evidence="2" id="KW-0489">Methyltransferase</keyword>
<name>A0A9X3MYC3_9ACTN</name>
<evidence type="ECO:0000313" key="3">
    <source>
        <dbReference type="Proteomes" id="UP001149140"/>
    </source>
</evidence>